<accession>R7V1D1</accession>
<evidence type="ECO:0000256" key="4">
    <source>
        <dbReference type="ARBA" id="ARBA00023157"/>
    </source>
</evidence>
<dbReference type="CDD" id="cd00096">
    <property type="entry name" value="Ig"/>
    <property type="match status" value="1"/>
</dbReference>
<dbReference type="SUPFAM" id="SSF56112">
    <property type="entry name" value="Protein kinase-like (PK-like)"/>
    <property type="match status" value="1"/>
</dbReference>
<dbReference type="PANTHER" id="PTHR11640:SF164">
    <property type="entry name" value="MAM DOMAIN-CONTAINING GLYCOSYLPHOSPHATIDYLINOSITOL ANCHOR PROTEIN 1"/>
    <property type="match status" value="1"/>
</dbReference>
<dbReference type="InterPro" id="IPR003961">
    <property type="entry name" value="FN3_dom"/>
</dbReference>
<evidence type="ECO:0000259" key="10">
    <source>
        <dbReference type="PROSITE" id="PS50853"/>
    </source>
</evidence>
<comment type="similarity">
    <text evidence="2">Belongs to the protein kinase superfamily. CAMK Ser/Thr protein kinase family.</text>
</comment>
<dbReference type="AlphaFoldDB" id="R7V1D1"/>
<dbReference type="Gene3D" id="2.60.40.10">
    <property type="entry name" value="Immunoglobulins"/>
    <property type="match status" value="5"/>
</dbReference>
<evidence type="ECO:0000313" key="11">
    <source>
        <dbReference type="EMBL" id="ELU12292.1"/>
    </source>
</evidence>
<dbReference type="EMBL" id="AMQN01019665">
    <property type="status" value="NOT_ANNOTATED_CDS"/>
    <property type="molecule type" value="Genomic_DNA"/>
</dbReference>
<feature type="region of interest" description="Disordered" evidence="7">
    <location>
        <begin position="177"/>
        <end position="204"/>
    </location>
</feature>
<evidence type="ECO:0000256" key="7">
    <source>
        <dbReference type="SAM" id="MobiDB-lite"/>
    </source>
</evidence>
<dbReference type="EMBL" id="KB296085">
    <property type="protein sequence ID" value="ELU12292.1"/>
    <property type="molecule type" value="Genomic_DNA"/>
</dbReference>
<dbReference type="Proteomes" id="UP000014760">
    <property type="component" value="Unassembled WGS sequence"/>
</dbReference>
<dbReference type="STRING" id="283909.R7V1D1"/>
<dbReference type="GO" id="GO:0098609">
    <property type="term" value="P:cell-cell adhesion"/>
    <property type="evidence" value="ECO:0007669"/>
    <property type="project" value="TreeGrafter"/>
</dbReference>
<dbReference type="OrthoDB" id="6162853at2759"/>
<evidence type="ECO:0000256" key="3">
    <source>
        <dbReference type="ARBA" id="ARBA00023136"/>
    </source>
</evidence>
<feature type="domain" description="Ig-like" evidence="9">
    <location>
        <begin position="328"/>
        <end position="430"/>
    </location>
</feature>
<dbReference type="SMART" id="SM00060">
    <property type="entry name" value="FN3"/>
    <property type="match status" value="1"/>
</dbReference>
<feature type="domain" description="Ig-like" evidence="9">
    <location>
        <begin position="241"/>
        <end position="323"/>
    </location>
</feature>
<feature type="domain" description="Ig-like" evidence="9">
    <location>
        <begin position="131"/>
        <end position="216"/>
    </location>
</feature>
<protein>
    <submittedName>
        <fullName evidence="11 12">Uncharacterized protein</fullName>
    </submittedName>
</protein>
<dbReference type="SUPFAM" id="SSF48726">
    <property type="entry name" value="Immunoglobulin"/>
    <property type="match status" value="4"/>
</dbReference>
<feature type="compositionally biased region" description="Basic and acidic residues" evidence="7">
    <location>
        <begin position="186"/>
        <end position="197"/>
    </location>
</feature>
<evidence type="ECO:0000313" key="13">
    <source>
        <dbReference type="Proteomes" id="UP000014760"/>
    </source>
</evidence>
<keyword evidence="13" id="KW-1185">Reference proteome</keyword>
<dbReference type="SUPFAM" id="SSF49265">
    <property type="entry name" value="Fibronectin type III"/>
    <property type="match status" value="1"/>
</dbReference>
<dbReference type="InterPro" id="IPR007110">
    <property type="entry name" value="Ig-like_dom"/>
</dbReference>
<dbReference type="InterPro" id="IPR011009">
    <property type="entry name" value="Kinase-like_dom_sf"/>
</dbReference>
<keyword evidence="6" id="KW-0393">Immunoglobulin domain</keyword>
<feature type="domain" description="Fibronectin type-III" evidence="10">
    <location>
        <begin position="532"/>
        <end position="629"/>
    </location>
</feature>
<name>R7V1D1_CAPTE</name>
<evidence type="ECO:0000256" key="5">
    <source>
        <dbReference type="ARBA" id="ARBA00023180"/>
    </source>
</evidence>
<evidence type="ECO:0000256" key="2">
    <source>
        <dbReference type="ARBA" id="ARBA00006692"/>
    </source>
</evidence>
<keyword evidence="5" id="KW-0325">Glycoprotein</keyword>
<dbReference type="InterPro" id="IPR001245">
    <property type="entry name" value="Ser-Thr/Tyr_kinase_cat_dom"/>
</dbReference>
<dbReference type="OMA" id="NAKAYRC"/>
<dbReference type="PANTHER" id="PTHR11640">
    <property type="entry name" value="NEPHRIN"/>
    <property type="match status" value="1"/>
</dbReference>
<comment type="subcellular location">
    <subcellularLocation>
        <location evidence="1">Membrane</location>
        <topology evidence="1">Single-pass type I membrane protein</topology>
    </subcellularLocation>
</comment>
<keyword evidence="4" id="KW-1015">Disulfide bond</keyword>
<dbReference type="PROSITE" id="PS50853">
    <property type="entry name" value="FN3"/>
    <property type="match status" value="1"/>
</dbReference>
<dbReference type="GO" id="GO:0005524">
    <property type="term" value="F:ATP binding"/>
    <property type="evidence" value="ECO:0007669"/>
    <property type="project" value="InterPro"/>
</dbReference>
<dbReference type="Pfam" id="PF07714">
    <property type="entry name" value="PK_Tyr_Ser-Thr"/>
    <property type="match status" value="1"/>
</dbReference>
<gene>
    <name evidence="11" type="ORF">CAPTEDRAFT_208930</name>
</gene>
<dbReference type="InterPro" id="IPR036179">
    <property type="entry name" value="Ig-like_dom_sf"/>
</dbReference>
<feature type="domain" description="Protein kinase" evidence="8">
    <location>
        <begin position="632"/>
        <end position="895"/>
    </location>
</feature>
<dbReference type="Gene3D" id="1.10.510.10">
    <property type="entry name" value="Transferase(Phosphotransferase) domain 1"/>
    <property type="match status" value="1"/>
</dbReference>
<dbReference type="GO" id="GO:0005886">
    <property type="term" value="C:plasma membrane"/>
    <property type="evidence" value="ECO:0007669"/>
    <property type="project" value="TreeGrafter"/>
</dbReference>
<evidence type="ECO:0000259" key="9">
    <source>
        <dbReference type="PROSITE" id="PS50835"/>
    </source>
</evidence>
<keyword evidence="3" id="KW-0472">Membrane</keyword>
<dbReference type="Pfam" id="PF13927">
    <property type="entry name" value="Ig_3"/>
    <property type="match status" value="1"/>
</dbReference>
<dbReference type="EMBL" id="AMQN01019664">
    <property type="status" value="NOT_ANNOTATED_CDS"/>
    <property type="molecule type" value="Genomic_DNA"/>
</dbReference>
<dbReference type="HOGENOM" id="CLU_010350_0_0_1"/>
<dbReference type="InterPro" id="IPR051275">
    <property type="entry name" value="Cell_adhesion_signaling"/>
</dbReference>
<dbReference type="InterPro" id="IPR003599">
    <property type="entry name" value="Ig_sub"/>
</dbReference>
<dbReference type="SMART" id="SM00409">
    <property type="entry name" value="IG"/>
    <property type="match status" value="4"/>
</dbReference>
<evidence type="ECO:0000259" key="8">
    <source>
        <dbReference type="PROSITE" id="PS50011"/>
    </source>
</evidence>
<sequence length="895" mass="98543">MYMSRAIGKKSSNKMVLVFESSPGLVKIHEGDDADLIWTTTEDITPADFDRTFYHTSTDGNNKLLEVAFGQILTHNECAGHRCVLLNGTHASGIRIPSITTADARSKYLIILKLQGGVQNEDAAIYVYQEPNKAQLTSDPDNVEDGNDLRLTCSSTSNSLPEDNRTDVQMIYKWTRNDQDVDPDDPPDRHLFPDSDRSVLGISPVEKGDTNAFYKCIGQEEGSRLESDPSDHYALDVLYAPGDASIDGDSSAVAGDDVITLMCSTDDRGNPQGTYYWKKPNGGTQTGKNLDIENLNVDEDEGDYECYVENDVAQGTSATHTLTVNSVPGVEQDLVSEKSVVNTDDSFSVSCAFRAKPAARVVWKREDGSVLPSHIFSTSSTQQADGKFTITTSTLTWSGTDADARRGQGGKMFCEADNGIRDPVKSNTMNLIIQCSPSLQESIPADQKHVVTEGASVYFFVEALSHPPPDFQWKRTFNNGTTVNLPSDDSGNKSNLTITNIKMEDFGNYTVSAQNILGRWEDVKFELRAVDKPDPPTELSSKPTAKSLTLSWTPGWDGGLPQTFTITYSTVGFEKNISDIPDSPDSSRISYKLTEGISAENLYSVEIFATNSQGSSEAISWEPITTPAIPSFKVNSITIEGDQAFIKWTLDKDLVDRVLKGTLNGESQPPTDILIMQPQTNSARGDFAAEYLEGQLVTVEKLRNILNIEAPLGFIRQQGLRQPVFKQPVLVLSDHLKKDNLIYENVTPKSQQIYQNAQTVQPDMKSIFIGISNGLAQLHAIGALAYGLNTGSVFIHEENGRLIAKLSSFSEASLVRQRDRLDFEMGERDVRRLPPETIDSLEHTCKSDVWVMAILFWEAISGYEPYKAYADDNEAEAAIVGGSKLEKTMECSPKM</sequence>
<reference evidence="12" key="3">
    <citation type="submission" date="2015-06" db="UniProtKB">
        <authorList>
            <consortium name="EnsemblMetazoa"/>
        </authorList>
    </citation>
    <scope>IDENTIFICATION</scope>
</reference>
<dbReference type="InterPro" id="IPR003598">
    <property type="entry name" value="Ig_sub2"/>
</dbReference>
<dbReference type="InterPro" id="IPR000719">
    <property type="entry name" value="Prot_kinase_dom"/>
</dbReference>
<evidence type="ECO:0000256" key="1">
    <source>
        <dbReference type="ARBA" id="ARBA00004479"/>
    </source>
</evidence>
<feature type="domain" description="Ig-like" evidence="9">
    <location>
        <begin position="437"/>
        <end position="515"/>
    </location>
</feature>
<dbReference type="InterPro" id="IPR013783">
    <property type="entry name" value="Ig-like_fold"/>
</dbReference>
<dbReference type="InterPro" id="IPR036116">
    <property type="entry name" value="FN3_sf"/>
</dbReference>
<dbReference type="PROSITE" id="PS50011">
    <property type="entry name" value="PROTEIN_KINASE_DOM"/>
    <property type="match status" value="1"/>
</dbReference>
<dbReference type="EnsemblMetazoa" id="CapteT208930">
    <property type="protein sequence ID" value="CapteP208930"/>
    <property type="gene ID" value="CapteG208930"/>
</dbReference>
<reference evidence="11 13" key="2">
    <citation type="journal article" date="2013" name="Nature">
        <title>Insights into bilaterian evolution from three spiralian genomes.</title>
        <authorList>
            <person name="Simakov O."/>
            <person name="Marletaz F."/>
            <person name="Cho S.J."/>
            <person name="Edsinger-Gonzales E."/>
            <person name="Havlak P."/>
            <person name="Hellsten U."/>
            <person name="Kuo D.H."/>
            <person name="Larsson T."/>
            <person name="Lv J."/>
            <person name="Arendt D."/>
            <person name="Savage R."/>
            <person name="Osoegawa K."/>
            <person name="de Jong P."/>
            <person name="Grimwood J."/>
            <person name="Chapman J.A."/>
            <person name="Shapiro H."/>
            <person name="Aerts A."/>
            <person name="Otillar R.P."/>
            <person name="Terry A.Y."/>
            <person name="Boore J.L."/>
            <person name="Grigoriev I.V."/>
            <person name="Lindberg D.R."/>
            <person name="Seaver E.C."/>
            <person name="Weisblat D.A."/>
            <person name="Putnam N.H."/>
            <person name="Rokhsar D.S."/>
        </authorList>
    </citation>
    <scope>NUCLEOTIDE SEQUENCE</scope>
    <source>
        <strain evidence="11 13">I ESC-2004</strain>
    </source>
</reference>
<evidence type="ECO:0000313" key="12">
    <source>
        <dbReference type="EnsemblMetazoa" id="CapteP208930"/>
    </source>
</evidence>
<dbReference type="GO" id="GO:0050839">
    <property type="term" value="F:cell adhesion molecule binding"/>
    <property type="evidence" value="ECO:0007669"/>
    <property type="project" value="TreeGrafter"/>
</dbReference>
<dbReference type="CDD" id="cd00063">
    <property type="entry name" value="FN3"/>
    <property type="match status" value="1"/>
</dbReference>
<dbReference type="FunCoup" id="R7V1D1">
    <property type="interactions" value="69"/>
</dbReference>
<dbReference type="PROSITE" id="PS50835">
    <property type="entry name" value="IG_LIKE"/>
    <property type="match status" value="4"/>
</dbReference>
<dbReference type="SMART" id="SM00408">
    <property type="entry name" value="IGc2"/>
    <property type="match status" value="4"/>
</dbReference>
<dbReference type="GO" id="GO:0004672">
    <property type="term" value="F:protein kinase activity"/>
    <property type="evidence" value="ECO:0007669"/>
    <property type="project" value="InterPro"/>
</dbReference>
<organism evidence="11">
    <name type="scientific">Capitella teleta</name>
    <name type="common">Polychaete worm</name>
    <dbReference type="NCBI Taxonomy" id="283909"/>
    <lineage>
        <taxon>Eukaryota</taxon>
        <taxon>Metazoa</taxon>
        <taxon>Spiralia</taxon>
        <taxon>Lophotrochozoa</taxon>
        <taxon>Annelida</taxon>
        <taxon>Polychaeta</taxon>
        <taxon>Sedentaria</taxon>
        <taxon>Scolecida</taxon>
        <taxon>Capitellidae</taxon>
        <taxon>Capitella</taxon>
    </lineage>
</organism>
<proteinExistence type="inferred from homology"/>
<evidence type="ECO:0000256" key="6">
    <source>
        <dbReference type="ARBA" id="ARBA00023319"/>
    </source>
</evidence>
<dbReference type="GO" id="GO:0005911">
    <property type="term" value="C:cell-cell junction"/>
    <property type="evidence" value="ECO:0007669"/>
    <property type="project" value="TreeGrafter"/>
</dbReference>
<reference evidence="13" key="1">
    <citation type="submission" date="2012-12" db="EMBL/GenBank/DDBJ databases">
        <authorList>
            <person name="Hellsten U."/>
            <person name="Grimwood J."/>
            <person name="Chapman J.A."/>
            <person name="Shapiro H."/>
            <person name="Aerts A."/>
            <person name="Otillar R.P."/>
            <person name="Terry A.Y."/>
            <person name="Boore J.L."/>
            <person name="Simakov O."/>
            <person name="Marletaz F."/>
            <person name="Cho S.-J."/>
            <person name="Edsinger-Gonzales E."/>
            <person name="Havlak P."/>
            <person name="Kuo D.-H."/>
            <person name="Larsson T."/>
            <person name="Lv J."/>
            <person name="Arendt D."/>
            <person name="Savage R."/>
            <person name="Osoegawa K."/>
            <person name="de Jong P."/>
            <person name="Lindberg D.R."/>
            <person name="Seaver E.C."/>
            <person name="Weisblat D.A."/>
            <person name="Putnam N.H."/>
            <person name="Grigoriev I.V."/>
            <person name="Rokhsar D.S."/>
        </authorList>
    </citation>
    <scope>NUCLEOTIDE SEQUENCE</scope>
    <source>
        <strain evidence="13">I ESC-2004</strain>
    </source>
</reference>